<dbReference type="EMBL" id="JBICBT010001143">
    <property type="protein sequence ID" value="KAL3081026.1"/>
    <property type="molecule type" value="Genomic_DNA"/>
</dbReference>
<evidence type="ECO:0000256" key="1">
    <source>
        <dbReference type="ARBA" id="ARBA00022884"/>
    </source>
</evidence>
<dbReference type="Proteomes" id="UP001620626">
    <property type="component" value="Unassembled WGS sequence"/>
</dbReference>
<evidence type="ECO:0000259" key="2">
    <source>
        <dbReference type="Pfam" id="PF13865"/>
    </source>
</evidence>
<proteinExistence type="predicted"/>
<protein>
    <recommendedName>
        <fullName evidence="2">Chromatin target of PRMT1 protein C-terminal domain-containing protein</fullName>
    </recommendedName>
</protein>
<name>A0ABD2IU56_9BILA</name>
<organism evidence="3 4">
    <name type="scientific">Heterodera trifolii</name>
    <dbReference type="NCBI Taxonomy" id="157864"/>
    <lineage>
        <taxon>Eukaryota</taxon>
        <taxon>Metazoa</taxon>
        <taxon>Ecdysozoa</taxon>
        <taxon>Nematoda</taxon>
        <taxon>Chromadorea</taxon>
        <taxon>Rhabditida</taxon>
        <taxon>Tylenchina</taxon>
        <taxon>Tylenchomorpha</taxon>
        <taxon>Tylenchoidea</taxon>
        <taxon>Heteroderidae</taxon>
        <taxon>Heteroderinae</taxon>
        <taxon>Heterodera</taxon>
    </lineage>
</organism>
<keyword evidence="1" id="KW-0694">RNA-binding</keyword>
<dbReference type="GO" id="GO:0003723">
    <property type="term" value="F:RNA binding"/>
    <property type="evidence" value="ECO:0007669"/>
    <property type="project" value="UniProtKB-KW"/>
</dbReference>
<feature type="domain" description="Chromatin target of PRMT1 protein C-terminal" evidence="2">
    <location>
        <begin position="229"/>
        <end position="284"/>
    </location>
</feature>
<evidence type="ECO:0000313" key="3">
    <source>
        <dbReference type="EMBL" id="KAL3081026.1"/>
    </source>
</evidence>
<reference evidence="3 4" key="1">
    <citation type="submission" date="2024-10" db="EMBL/GenBank/DDBJ databases">
        <authorList>
            <person name="Kim D."/>
        </authorList>
    </citation>
    <scope>NUCLEOTIDE SEQUENCE [LARGE SCALE GENOMIC DNA]</scope>
    <source>
        <strain evidence="3">BH-2024</strain>
    </source>
</reference>
<evidence type="ECO:0000313" key="4">
    <source>
        <dbReference type="Proteomes" id="UP001620626"/>
    </source>
</evidence>
<dbReference type="AlphaFoldDB" id="A0ABD2IU56"/>
<sequence>MNNAVDSVPARIVIIGTSKMRLSERFNKLQKAPPPPPPQAQQQQVFLKRESINGVAIGPVISRPRVIDERDRPENRIQNSRSFLHDDYMDNDLYGDFVEPFLRRPQMGGFRSANLYEGFQPTPDPLKLTLDAYDQYSRFRSSHRRSIHSRITETSMSRFRNLPVYDESEDALYGDYDEPPRSRMYNQNDYNRRPIHQRLSYKPMRLSGYDFLRRPLHRHTTQFKRPFYNRGSHFSFNRWRTNDWNRRGASMPFGRRGRWGDNKRMKKSLAEMDRELEEYMRSSKHPRVKLTKAAE</sequence>
<dbReference type="Pfam" id="PF13865">
    <property type="entry name" value="FoP_duplication"/>
    <property type="match status" value="1"/>
</dbReference>
<dbReference type="InterPro" id="IPR025715">
    <property type="entry name" value="FoP_C"/>
</dbReference>
<keyword evidence="4" id="KW-1185">Reference proteome</keyword>
<accession>A0ABD2IU56</accession>
<gene>
    <name evidence="3" type="ORF">niasHT_037494</name>
</gene>
<comment type="caution">
    <text evidence="3">The sequence shown here is derived from an EMBL/GenBank/DDBJ whole genome shotgun (WGS) entry which is preliminary data.</text>
</comment>